<organism evidence="2 3">
    <name type="scientific">Litomosoides sigmodontis</name>
    <name type="common">Filarial nematode worm</name>
    <dbReference type="NCBI Taxonomy" id="42156"/>
    <lineage>
        <taxon>Eukaryota</taxon>
        <taxon>Metazoa</taxon>
        <taxon>Ecdysozoa</taxon>
        <taxon>Nematoda</taxon>
        <taxon>Chromadorea</taxon>
        <taxon>Rhabditida</taxon>
        <taxon>Spirurina</taxon>
        <taxon>Spiruromorpha</taxon>
        <taxon>Filarioidea</taxon>
        <taxon>Onchocercidae</taxon>
        <taxon>Litomosoides</taxon>
    </lineage>
</organism>
<dbReference type="STRING" id="42156.A0A3P6USR5"/>
<keyword evidence="1" id="KW-0175">Coiled coil</keyword>
<dbReference type="EMBL" id="UYRX01000340">
    <property type="protein sequence ID" value="VDK80481.1"/>
    <property type="molecule type" value="Genomic_DNA"/>
</dbReference>
<dbReference type="Pfam" id="PF01166">
    <property type="entry name" value="TSC22"/>
    <property type="match status" value="1"/>
</dbReference>
<evidence type="ECO:0000313" key="2">
    <source>
        <dbReference type="EMBL" id="VDK80481.1"/>
    </source>
</evidence>
<evidence type="ECO:0000313" key="3">
    <source>
        <dbReference type="Proteomes" id="UP000277928"/>
    </source>
</evidence>
<accession>A0A3P6USR5</accession>
<protein>
    <submittedName>
        <fullName evidence="2">Uncharacterized protein</fullName>
    </submittedName>
</protein>
<evidence type="ECO:0000256" key="1">
    <source>
        <dbReference type="SAM" id="Coils"/>
    </source>
</evidence>
<dbReference type="OMA" id="VKSSDYH"/>
<dbReference type="OrthoDB" id="8961796at2759"/>
<dbReference type="PANTHER" id="PTHR12348">
    <property type="entry name" value="TSC22"/>
    <property type="match status" value="1"/>
</dbReference>
<reference evidence="2 3" key="1">
    <citation type="submission" date="2018-08" db="EMBL/GenBank/DDBJ databases">
        <authorList>
            <person name="Laetsch R D."/>
            <person name="Stevens L."/>
            <person name="Kumar S."/>
            <person name="Blaxter L. M."/>
        </authorList>
    </citation>
    <scope>NUCLEOTIDE SEQUENCE [LARGE SCALE GENOMIC DNA]</scope>
</reference>
<dbReference type="CDD" id="cd21936">
    <property type="entry name" value="ZIP_TSC22D"/>
    <property type="match status" value="1"/>
</dbReference>
<dbReference type="Gene3D" id="1.20.5.490">
    <property type="entry name" value="Single helix bin"/>
    <property type="match status" value="1"/>
</dbReference>
<dbReference type="GO" id="GO:0006357">
    <property type="term" value="P:regulation of transcription by RNA polymerase II"/>
    <property type="evidence" value="ECO:0007669"/>
    <property type="project" value="InterPro"/>
</dbReference>
<dbReference type="Proteomes" id="UP000277928">
    <property type="component" value="Unassembled WGS sequence"/>
</dbReference>
<gene>
    <name evidence="2" type="ORF">NLS_LOCUS4926</name>
</gene>
<keyword evidence="3" id="KW-1185">Reference proteome</keyword>
<dbReference type="InterPro" id="IPR000580">
    <property type="entry name" value="TSC22/Bun"/>
</dbReference>
<dbReference type="AlphaFoldDB" id="A0A3P6USR5"/>
<proteinExistence type="predicted"/>
<sequence length="152" mass="16532">MAGRIRRLSMLPDGRTYQSVKFSDSYHHVGSSNRARRRNRLIVTPDRLCVHFSSPAVSNVVAASGTGGANSPIVAIDGKIEQAMDLVKAHLMFAVREEVDVLRAKILELEATILQLEAENAVLREHVPVEILNKLSMQTTPTNSSTTAAAAV</sequence>
<name>A0A3P6USR5_LITSI</name>
<feature type="coiled-coil region" evidence="1">
    <location>
        <begin position="99"/>
        <end position="126"/>
    </location>
</feature>
<dbReference type="SUPFAM" id="SSF58026">
    <property type="entry name" value="Delta-sleep-inducing peptide immunoreactive peptide"/>
    <property type="match status" value="1"/>
</dbReference>
<dbReference type="PANTHER" id="PTHR12348:SF26">
    <property type="entry name" value="PROTEIN TSCT-1"/>
    <property type="match status" value="1"/>
</dbReference>